<proteinExistence type="predicted"/>
<dbReference type="Proteomes" id="UP000075883">
    <property type="component" value="Unassembled WGS sequence"/>
</dbReference>
<evidence type="ECO:0000313" key="1">
    <source>
        <dbReference type="EnsemblMetazoa" id="ACUA016720-PA"/>
    </source>
</evidence>
<reference evidence="1" key="2">
    <citation type="submission" date="2020-05" db="UniProtKB">
        <authorList>
            <consortium name="EnsemblMetazoa"/>
        </authorList>
    </citation>
    <scope>IDENTIFICATION</scope>
    <source>
        <strain evidence="1">A-37</strain>
    </source>
</reference>
<sequence length="174" mass="19534">MCHRLAVDERVAGCRYRIDYDRTFARKGCVHTLRQGGRYSMYEPRFERTVHVHQYVIAFAYPIGKHVTRLGSFPAPNHHQMCGCYLQQCATLGFDRHELTPLLCVPIHEHEHLAEDGLAGCVDRLNAFANSQLAQLPMHAAIRQDGAVPGKATARMAGLGGIWKQSRHKITVCG</sequence>
<organism evidence="1 2">
    <name type="scientific">Anopheles culicifacies</name>
    <dbReference type="NCBI Taxonomy" id="139723"/>
    <lineage>
        <taxon>Eukaryota</taxon>
        <taxon>Metazoa</taxon>
        <taxon>Ecdysozoa</taxon>
        <taxon>Arthropoda</taxon>
        <taxon>Hexapoda</taxon>
        <taxon>Insecta</taxon>
        <taxon>Pterygota</taxon>
        <taxon>Neoptera</taxon>
        <taxon>Endopterygota</taxon>
        <taxon>Diptera</taxon>
        <taxon>Nematocera</taxon>
        <taxon>Culicoidea</taxon>
        <taxon>Culicidae</taxon>
        <taxon>Anophelinae</taxon>
        <taxon>Anopheles</taxon>
        <taxon>culicifacies species complex</taxon>
    </lineage>
</organism>
<dbReference type="VEuPathDB" id="VectorBase:ACUA016720"/>
<dbReference type="AlphaFoldDB" id="A0A182MF21"/>
<dbReference type="EnsemblMetazoa" id="ACUA016720-RA">
    <property type="protein sequence ID" value="ACUA016720-PA"/>
    <property type="gene ID" value="ACUA016720"/>
</dbReference>
<keyword evidence="2" id="KW-1185">Reference proteome</keyword>
<dbReference type="EMBL" id="AXCM01010399">
    <property type="status" value="NOT_ANNOTATED_CDS"/>
    <property type="molecule type" value="Genomic_DNA"/>
</dbReference>
<accession>A0A182MF21</accession>
<evidence type="ECO:0000313" key="2">
    <source>
        <dbReference type="Proteomes" id="UP000075883"/>
    </source>
</evidence>
<protein>
    <submittedName>
        <fullName evidence="1">Uncharacterized protein</fullName>
    </submittedName>
</protein>
<reference evidence="2" key="1">
    <citation type="submission" date="2013-09" db="EMBL/GenBank/DDBJ databases">
        <title>The Genome Sequence of Anopheles culicifacies species A.</title>
        <authorList>
            <consortium name="The Broad Institute Genomics Platform"/>
            <person name="Neafsey D.E."/>
            <person name="Besansky N."/>
            <person name="Howell P."/>
            <person name="Walton C."/>
            <person name="Young S.K."/>
            <person name="Zeng Q."/>
            <person name="Gargeya S."/>
            <person name="Fitzgerald M."/>
            <person name="Haas B."/>
            <person name="Abouelleil A."/>
            <person name="Allen A.W."/>
            <person name="Alvarado L."/>
            <person name="Arachchi H.M."/>
            <person name="Berlin A.M."/>
            <person name="Chapman S.B."/>
            <person name="Gainer-Dewar J."/>
            <person name="Goldberg J."/>
            <person name="Griggs A."/>
            <person name="Gujja S."/>
            <person name="Hansen M."/>
            <person name="Howarth C."/>
            <person name="Imamovic A."/>
            <person name="Ireland A."/>
            <person name="Larimer J."/>
            <person name="McCowan C."/>
            <person name="Murphy C."/>
            <person name="Pearson M."/>
            <person name="Poon T.W."/>
            <person name="Priest M."/>
            <person name="Roberts A."/>
            <person name="Saif S."/>
            <person name="Shea T."/>
            <person name="Sisk P."/>
            <person name="Sykes S."/>
            <person name="Wortman J."/>
            <person name="Nusbaum C."/>
            <person name="Birren B."/>
        </authorList>
    </citation>
    <scope>NUCLEOTIDE SEQUENCE [LARGE SCALE GENOMIC DNA]</scope>
    <source>
        <strain evidence="2">A-37</strain>
    </source>
</reference>
<name>A0A182MF21_9DIPT</name>